<name>A0A0J9CD53_9FIRM</name>
<dbReference type="Proteomes" id="UP000037392">
    <property type="component" value="Unassembled WGS sequence"/>
</dbReference>
<dbReference type="RefSeq" id="WP_048929377.1">
    <property type="nucleotide sequence ID" value="NZ_KQ235876.1"/>
</dbReference>
<dbReference type="GO" id="GO:0016020">
    <property type="term" value="C:membrane"/>
    <property type="evidence" value="ECO:0007669"/>
    <property type="project" value="UniProtKB-SubCell"/>
</dbReference>
<proteinExistence type="predicted"/>
<dbReference type="InterPro" id="IPR000700">
    <property type="entry name" value="PAS-assoc_C"/>
</dbReference>
<evidence type="ECO:0000313" key="16">
    <source>
        <dbReference type="Proteomes" id="UP000037392"/>
    </source>
</evidence>
<dbReference type="InterPro" id="IPR011006">
    <property type="entry name" value="CheY-like_superfamily"/>
</dbReference>
<evidence type="ECO:0000256" key="8">
    <source>
        <dbReference type="ARBA" id="ARBA00023012"/>
    </source>
</evidence>
<dbReference type="InterPro" id="IPR005467">
    <property type="entry name" value="His_kinase_dom"/>
</dbReference>
<dbReference type="EC" id="2.7.13.3" evidence="3"/>
<dbReference type="InterPro" id="IPR001789">
    <property type="entry name" value="Sig_transdc_resp-reg_receiver"/>
</dbReference>
<dbReference type="InterPro" id="IPR003594">
    <property type="entry name" value="HATPase_dom"/>
</dbReference>
<dbReference type="Gene3D" id="3.30.450.20">
    <property type="entry name" value="PAS domain"/>
    <property type="match status" value="2"/>
</dbReference>
<dbReference type="CDD" id="cd00082">
    <property type="entry name" value="HisKA"/>
    <property type="match status" value="1"/>
</dbReference>
<sequence length="798" mass="90155">MNEHANDTYAGSPGGPLSTYYEYNTLMRLLGVSVSKHLLDEHYTVIWANDFYYQLIGWSKDEYEDIFHNQCDLYYREDPEEWARLTATVVEARNTNQSGYSLISRIRRKDGQYIWVKFSTAFADEYVNGCQVAYTSITNIDDLVRIQKEQSVTYNNLPGFAAKFMVEGRDLQLLEANDRFRGFFGCDSLSCGLSNCMTEKNKLAFEQNLPLMQAGRSVHFTLEARNKEGNSVWLQVNGDCIDWVNGRPFYLIIYIDITDITEQKELQKQLEERSEMLKNALKEAERANRAKSDFLSSMSHDIRTPMNAIVGMTEIAFAHLNDPEKVGSCLKKISLSSQHLLGLINDVLDMSKIESGKMALRYDSMNLPEVMENVIAIVQPMLKSRKQLFSIQLKNIVHEQFSCDTLRLRQILINILSNASKFTPSQGRITINIEEIPSETSGETQMIFTFTDTGIGMKPEFLDHIFDAFTRERDGRVDKTEGSGLGMAITQKIVELMGGTITVESQWEKGTRFTVSLPLRIEDQSMEQWEFPPLRILVADDDTIMCEYTIHLLEGLGIHATCVTSGEEALEQAITAHRHNRDFDAVIADWKMPGMDGLETMKKIREQVSRDVPVLIVSAYDWAEIEEPAIAAGVNGFLPKPLFPSTLMRGLNRYVLGRDPASGQRDRERRYDFTGSTILVVEDNELNREIAVELLTAVGARVEAACDGAQGVEAFSHSPLHSCDLILMDIQMPVMDGYTATRLIRELPREDAATVPILAMTADAFAEDIQAAREAGMDSHIAKPLDIAELKQMISRFL</sequence>
<protein>
    <recommendedName>
        <fullName evidence="4">Stage 0 sporulation protein A homolog</fullName>
        <ecNumber evidence="3">2.7.13.3</ecNumber>
    </recommendedName>
</protein>
<evidence type="ECO:0000256" key="4">
    <source>
        <dbReference type="ARBA" id="ARBA00018672"/>
    </source>
</evidence>
<dbReference type="PRINTS" id="PR00344">
    <property type="entry name" value="BCTRLSENSOR"/>
</dbReference>
<dbReference type="PROSITE" id="PS50110">
    <property type="entry name" value="RESPONSE_REGULATORY"/>
    <property type="match status" value="2"/>
</dbReference>
<comment type="subcellular location">
    <subcellularLocation>
        <location evidence="2">Membrane</location>
    </subcellularLocation>
</comment>
<dbReference type="Pfam" id="PF00512">
    <property type="entry name" value="HisKA"/>
    <property type="match status" value="1"/>
</dbReference>
<dbReference type="Pfam" id="PF13426">
    <property type="entry name" value="PAS_9"/>
    <property type="match status" value="1"/>
</dbReference>
<feature type="modified residue" description="4-aspartylphosphate" evidence="10">
    <location>
        <position position="729"/>
    </location>
</feature>
<feature type="domain" description="Histidine kinase" evidence="12">
    <location>
        <begin position="297"/>
        <end position="521"/>
    </location>
</feature>
<dbReference type="PANTHER" id="PTHR45339:SF1">
    <property type="entry name" value="HYBRID SIGNAL TRANSDUCTION HISTIDINE KINASE J"/>
    <property type="match status" value="1"/>
</dbReference>
<organism evidence="15 16">
    <name type="scientific">[Clostridium] citroniae WAL-19142</name>
    <dbReference type="NCBI Taxonomy" id="742734"/>
    <lineage>
        <taxon>Bacteria</taxon>
        <taxon>Bacillati</taxon>
        <taxon>Bacillota</taxon>
        <taxon>Clostridia</taxon>
        <taxon>Lachnospirales</taxon>
        <taxon>Lachnospiraceae</taxon>
        <taxon>Enterocloster</taxon>
    </lineage>
</organism>
<comment type="caution">
    <text evidence="15">The sequence shown here is derived from an EMBL/GenBank/DDBJ whole genome shotgun (WGS) entry which is preliminary data.</text>
</comment>
<accession>A0A0J9CD53</accession>
<dbReference type="Gene3D" id="3.40.50.2300">
    <property type="match status" value="2"/>
</dbReference>
<evidence type="ECO:0000313" key="15">
    <source>
        <dbReference type="EMBL" id="KMW23027.1"/>
    </source>
</evidence>
<dbReference type="SMART" id="SM00388">
    <property type="entry name" value="HisKA"/>
    <property type="match status" value="1"/>
</dbReference>
<evidence type="ECO:0000256" key="5">
    <source>
        <dbReference type="ARBA" id="ARBA00022553"/>
    </source>
</evidence>
<keyword evidence="11" id="KW-0175">Coiled coil</keyword>
<dbReference type="SUPFAM" id="SSF52172">
    <property type="entry name" value="CheY-like"/>
    <property type="match status" value="2"/>
</dbReference>
<feature type="modified residue" description="4-aspartylphosphate" evidence="10">
    <location>
        <position position="589"/>
    </location>
</feature>
<gene>
    <name evidence="15" type="ORF">HMPREF9470_01114</name>
</gene>
<dbReference type="EMBL" id="ADLK01000007">
    <property type="protein sequence ID" value="KMW23027.1"/>
    <property type="molecule type" value="Genomic_DNA"/>
</dbReference>
<dbReference type="SMART" id="SM00448">
    <property type="entry name" value="REC"/>
    <property type="match status" value="2"/>
</dbReference>
<evidence type="ECO:0000256" key="3">
    <source>
        <dbReference type="ARBA" id="ARBA00012438"/>
    </source>
</evidence>
<dbReference type="CDD" id="cd17546">
    <property type="entry name" value="REC_hyHK_CKI1_RcsC-like"/>
    <property type="match status" value="2"/>
</dbReference>
<evidence type="ECO:0000256" key="9">
    <source>
        <dbReference type="ARBA" id="ARBA00024867"/>
    </source>
</evidence>
<dbReference type="Pfam" id="PF00072">
    <property type="entry name" value="Response_reg"/>
    <property type="match status" value="2"/>
</dbReference>
<keyword evidence="5 10" id="KW-0597">Phosphoprotein</keyword>
<evidence type="ECO:0000256" key="10">
    <source>
        <dbReference type="PROSITE-ProRule" id="PRU00169"/>
    </source>
</evidence>
<dbReference type="CDD" id="cd16922">
    <property type="entry name" value="HATPase_EvgS-ArcB-TorS-like"/>
    <property type="match status" value="1"/>
</dbReference>
<evidence type="ECO:0000259" key="13">
    <source>
        <dbReference type="PROSITE" id="PS50110"/>
    </source>
</evidence>
<comment type="function">
    <text evidence="9">May play the central regulatory role in sporulation. It may be an element of the effector pathway responsible for the activation of sporulation genes in response to nutritional stress. Spo0A may act in concert with spo0H (a sigma factor) to control the expression of some genes that are critical to the sporulation process.</text>
</comment>
<dbReference type="AlphaFoldDB" id="A0A0J9CD53"/>
<evidence type="ECO:0000256" key="6">
    <source>
        <dbReference type="ARBA" id="ARBA00022679"/>
    </source>
</evidence>
<feature type="domain" description="PAC" evidence="14">
    <location>
        <begin position="216"/>
        <end position="272"/>
    </location>
</feature>
<dbReference type="GO" id="GO:0000155">
    <property type="term" value="F:phosphorelay sensor kinase activity"/>
    <property type="evidence" value="ECO:0007669"/>
    <property type="project" value="InterPro"/>
</dbReference>
<evidence type="ECO:0000256" key="1">
    <source>
        <dbReference type="ARBA" id="ARBA00000085"/>
    </source>
</evidence>
<evidence type="ECO:0000259" key="12">
    <source>
        <dbReference type="PROSITE" id="PS50109"/>
    </source>
</evidence>
<dbReference type="InterPro" id="IPR003661">
    <property type="entry name" value="HisK_dim/P_dom"/>
</dbReference>
<dbReference type="FunFam" id="3.30.565.10:FF:000006">
    <property type="entry name" value="Sensor histidine kinase WalK"/>
    <property type="match status" value="1"/>
</dbReference>
<evidence type="ECO:0000259" key="14">
    <source>
        <dbReference type="PROSITE" id="PS50113"/>
    </source>
</evidence>
<reference evidence="15 16" key="1">
    <citation type="submission" date="2011-04" db="EMBL/GenBank/DDBJ databases">
        <title>The Genome Sequence of Clostridium citroniae WAL-19142.</title>
        <authorList>
            <consortium name="The Broad Institute Genome Sequencing Platform"/>
            <person name="Earl A."/>
            <person name="Ward D."/>
            <person name="Feldgarden M."/>
            <person name="Gevers D."/>
            <person name="Warren Y.A."/>
            <person name="Tyrrell K.L."/>
            <person name="Citron D.M."/>
            <person name="Goldstein E.J."/>
            <person name="Daigneault M."/>
            <person name="Allen-Vercoe E."/>
            <person name="Young S.K."/>
            <person name="Zeng Q."/>
            <person name="Gargeya S."/>
            <person name="Fitzgerald M."/>
            <person name="Haas B."/>
            <person name="Abouelleil A."/>
            <person name="Alvarado L."/>
            <person name="Arachchi H.M."/>
            <person name="Berlin A."/>
            <person name="Brown A."/>
            <person name="Chapman S.B."/>
            <person name="Chen Z."/>
            <person name="Dunbar C."/>
            <person name="Freedman E."/>
            <person name="Gearin G."/>
            <person name="Gellesch M."/>
            <person name="Goldberg J."/>
            <person name="Griggs A."/>
            <person name="Gujja S."/>
            <person name="Heilman E.R."/>
            <person name="Heiman D."/>
            <person name="Howarth C."/>
            <person name="Larson L."/>
            <person name="Lui A."/>
            <person name="MacDonald P.J."/>
            <person name="Mehta T."/>
            <person name="Montmayeur A."/>
            <person name="Murphy C."/>
            <person name="Neiman D."/>
            <person name="Pearson M."/>
            <person name="Priest M."/>
            <person name="Roberts A."/>
            <person name="Saif S."/>
            <person name="Shea T."/>
            <person name="Shenoy N."/>
            <person name="Sisk P."/>
            <person name="Stolte C."/>
            <person name="Sykes S."/>
            <person name="White J."/>
            <person name="Yandava C."/>
            <person name="Wortman J."/>
            <person name="Nusbaum C."/>
            <person name="Birren B."/>
        </authorList>
    </citation>
    <scope>NUCLEOTIDE SEQUENCE [LARGE SCALE GENOMIC DNA]</scope>
    <source>
        <strain evidence="15 16">WAL-19142</strain>
    </source>
</reference>
<keyword evidence="6" id="KW-0808">Transferase</keyword>
<keyword evidence="7" id="KW-0418">Kinase</keyword>
<feature type="domain" description="Response regulatory" evidence="13">
    <location>
        <begin position="535"/>
        <end position="655"/>
    </location>
</feature>
<comment type="catalytic activity">
    <reaction evidence="1">
        <text>ATP + protein L-histidine = ADP + protein N-phospho-L-histidine.</text>
        <dbReference type="EC" id="2.7.13.3"/>
    </reaction>
</comment>
<evidence type="ECO:0000256" key="7">
    <source>
        <dbReference type="ARBA" id="ARBA00022777"/>
    </source>
</evidence>
<feature type="coiled-coil region" evidence="11">
    <location>
        <begin position="260"/>
        <end position="290"/>
    </location>
</feature>
<dbReference type="GeneID" id="93165066"/>
<dbReference type="PROSITE" id="PS50113">
    <property type="entry name" value="PAC"/>
    <property type="match status" value="1"/>
</dbReference>
<dbReference type="InterPro" id="IPR035965">
    <property type="entry name" value="PAS-like_dom_sf"/>
</dbReference>
<dbReference type="InterPro" id="IPR004358">
    <property type="entry name" value="Sig_transdc_His_kin-like_C"/>
</dbReference>
<dbReference type="NCBIfam" id="TIGR00229">
    <property type="entry name" value="sensory_box"/>
    <property type="match status" value="1"/>
</dbReference>
<dbReference type="SUPFAM" id="SSF47384">
    <property type="entry name" value="Homodimeric domain of signal transducing histidine kinase"/>
    <property type="match status" value="1"/>
</dbReference>
<dbReference type="PATRIC" id="fig|742734.4.peg.1188"/>
<dbReference type="Gene3D" id="1.10.287.130">
    <property type="match status" value="1"/>
</dbReference>
<keyword evidence="8" id="KW-0902">Two-component regulatory system</keyword>
<evidence type="ECO:0000256" key="11">
    <source>
        <dbReference type="SAM" id="Coils"/>
    </source>
</evidence>
<dbReference type="OrthoDB" id="9790669at2"/>
<dbReference type="InterPro" id="IPR000014">
    <property type="entry name" value="PAS"/>
</dbReference>
<dbReference type="SUPFAM" id="SSF55874">
    <property type="entry name" value="ATPase domain of HSP90 chaperone/DNA topoisomerase II/histidine kinase"/>
    <property type="match status" value="1"/>
</dbReference>
<dbReference type="Pfam" id="PF02518">
    <property type="entry name" value="HATPase_c"/>
    <property type="match status" value="1"/>
</dbReference>
<dbReference type="InterPro" id="IPR036097">
    <property type="entry name" value="HisK_dim/P_sf"/>
</dbReference>
<dbReference type="SMART" id="SM00387">
    <property type="entry name" value="HATPase_c"/>
    <property type="match status" value="1"/>
</dbReference>
<evidence type="ECO:0000256" key="2">
    <source>
        <dbReference type="ARBA" id="ARBA00004370"/>
    </source>
</evidence>
<dbReference type="Gene3D" id="3.30.565.10">
    <property type="entry name" value="Histidine kinase-like ATPase, C-terminal domain"/>
    <property type="match status" value="1"/>
</dbReference>
<dbReference type="PANTHER" id="PTHR45339">
    <property type="entry name" value="HYBRID SIGNAL TRANSDUCTION HISTIDINE KINASE J"/>
    <property type="match status" value="1"/>
</dbReference>
<dbReference type="InterPro" id="IPR036890">
    <property type="entry name" value="HATPase_C_sf"/>
</dbReference>
<feature type="domain" description="Response regulatory" evidence="13">
    <location>
        <begin position="677"/>
        <end position="798"/>
    </location>
</feature>
<dbReference type="SUPFAM" id="SSF55785">
    <property type="entry name" value="PYP-like sensor domain (PAS domain)"/>
    <property type="match status" value="2"/>
</dbReference>
<dbReference type="PROSITE" id="PS50109">
    <property type="entry name" value="HIS_KIN"/>
    <property type="match status" value="1"/>
</dbReference>